<dbReference type="EMBL" id="FPHB01000013">
    <property type="protein sequence ID" value="SFV51145.1"/>
    <property type="molecule type" value="Genomic_DNA"/>
</dbReference>
<dbReference type="Pfam" id="PF05016">
    <property type="entry name" value="ParE_toxin"/>
    <property type="match status" value="1"/>
</dbReference>
<evidence type="ECO:0000256" key="1">
    <source>
        <dbReference type="ARBA" id="ARBA00022649"/>
    </source>
</evidence>
<keyword evidence="1" id="KW-1277">Toxin-antitoxin system</keyword>
<evidence type="ECO:0008006" key="3">
    <source>
        <dbReference type="Google" id="ProtNLM"/>
    </source>
</evidence>
<evidence type="ECO:0000313" key="2">
    <source>
        <dbReference type="EMBL" id="SFV51145.1"/>
    </source>
</evidence>
<organism evidence="2">
    <name type="scientific">hydrothermal vent metagenome</name>
    <dbReference type="NCBI Taxonomy" id="652676"/>
    <lineage>
        <taxon>unclassified sequences</taxon>
        <taxon>metagenomes</taxon>
        <taxon>ecological metagenomes</taxon>
    </lineage>
</organism>
<name>A0A1W1BCF6_9ZZZZ</name>
<dbReference type="Gene3D" id="3.30.2310.20">
    <property type="entry name" value="RelE-like"/>
    <property type="match status" value="1"/>
</dbReference>
<accession>A0A1W1BCF6</accession>
<proteinExistence type="predicted"/>
<dbReference type="InterPro" id="IPR035093">
    <property type="entry name" value="RelE/ParE_toxin_dom_sf"/>
</dbReference>
<sequence length="97" mass="11820">MTYSFHPEAEFELNVAVDYYEESQTNLGAEFAYEIQKTIQRILKFPTTWQKLDGDIRRCLVNRFPFGVIYYQKDEQIIILAIMQLQRKPNYWKDRFR</sequence>
<protein>
    <recommendedName>
        <fullName evidence="3">Death on curing protein, Doc toxin</fullName>
    </recommendedName>
</protein>
<dbReference type="InterPro" id="IPR007712">
    <property type="entry name" value="RelE/ParE_toxin"/>
</dbReference>
<reference evidence="2" key="1">
    <citation type="submission" date="2016-10" db="EMBL/GenBank/DDBJ databases">
        <authorList>
            <person name="de Groot N.N."/>
        </authorList>
    </citation>
    <scope>NUCLEOTIDE SEQUENCE</scope>
</reference>
<gene>
    <name evidence="2" type="ORF">MNB_SM-7-136</name>
</gene>
<dbReference type="AlphaFoldDB" id="A0A1W1BCF6"/>